<evidence type="ECO:0000256" key="3">
    <source>
        <dbReference type="ARBA" id="ARBA00022723"/>
    </source>
</evidence>
<evidence type="ECO:0000313" key="6">
    <source>
        <dbReference type="EMBL" id="RDH81492.1"/>
    </source>
</evidence>
<dbReference type="AlphaFoldDB" id="A0A370D9A3"/>
<protein>
    <recommendedName>
        <fullName evidence="5">Hemerythrin-like domain-containing protein</fullName>
    </recommendedName>
</protein>
<comment type="caution">
    <text evidence="6">The sequence shown here is derived from an EMBL/GenBank/DDBJ whole genome shotgun (WGS) entry which is preliminary data.</text>
</comment>
<keyword evidence="3" id="KW-0479">Metal-binding</keyword>
<name>A0A370D9A3_9GAMM</name>
<evidence type="ECO:0000259" key="5">
    <source>
        <dbReference type="Pfam" id="PF01814"/>
    </source>
</evidence>
<sequence>MNDLSWHDFFEIGVQFIDDDHKRLLSIMLNTRKAIEEGDNKKCVQLLTSLLKEANDHFEREEKYLLEVKYPELEEHKKYHRELLVQVETTKRICEGIETEHDLSKCFDGMARFLIDDILKGDINFKSYLQYEGYVKDL</sequence>
<dbReference type="PROSITE" id="PS00550">
    <property type="entry name" value="HEMERYTHRINS"/>
    <property type="match status" value="1"/>
</dbReference>
<keyword evidence="2" id="KW-0561">Oxygen transport</keyword>
<dbReference type="InterPro" id="IPR012312">
    <property type="entry name" value="Hemerythrin-like"/>
</dbReference>
<organism evidence="6 7">
    <name type="scientific">endosymbiont of Galathealinum brachiosum</name>
    <dbReference type="NCBI Taxonomy" id="2200906"/>
    <lineage>
        <taxon>Bacteria</taxon>
        <taxon>Pseudomonadati</taxon>
        <taxon>Pseudomonadota</taxon>
        <taxon>Gammaproteobacteria</taxon>
        <taxon>sulfur-oxidizing symbionts</taxon>
    </lineage>
</organism>
<feature type="domain" description="Hemerythrin-like" evidence="5">
    <location>
        <begin position="13"/>
        <end position="118"/>
    </location>
</feature>
<dbReference type="InterPro" id="IPR050669">
    <property type="entry name" value="Hemerythrin"/>
</dbReference>
<evidence type="ECO:0000256" key="2">
    <source>
        <dbReference type="ARBA" id="ARBA00022621"/>
    </source>
</evidence>
<reference evidence="6 7" key="1">
    <citation type="journal article" date="2018" name="ISME J.">
        <title>Endosymbiont genomes yield clues of tubeworm success.</title>
        <authorList>
            <person name="Li Y."/>
            <person name="Liles M.R."/>
            <person name="Halanych K.M."/>
        </authorList>
    </citation>
    <scope>NUCLEOTIDE SEQUENCE [LARGE SCALE GENOMIC DNA]</scope>
    <source>
        <strain evidence="6">A1464</strain>
    </source>
</reference>
<dbReference type="Gene3D" id="1.20.120.50">
    <property type="entry name" value="Hemerythrin-like"/>
    <property type="match status" value="1"/>
</dbReference>
<dbReference type="GO" id="GO:0005344">
    <property type="term" value="F:oxygen carrier activity"/>
    <property type="evidence" value="ECO:0007669"/>
    <property type="project" value="UniProtKB-KW"/>
</dbReference>
<dbReference type="SUPFAM" id="SSF47188">
    <property type="entry name" value="Hemerythrin-like"/>
    <property type="match status" value="1"/>
</dbReference>
<accession>A0A370D9A3</accession>
<evidence type="ECO:0000256" key="1">
    <source>
        <dbReference type="ARBA" id="ARBA00010587"/>
    </source>
</evidence>
<keyword evidence="4" id="KW-0408">Iron</keyword>
<evidence type="ECO:0000256" key="4">
    <source>
        <dbReference type="ARBA" id="ARBA00023004"/>
    </source>
</evidence>
<dbReference type="GO" id="GO:0046872">
    <property type="term" value="F:metal ion binding"/>
    <property type="evidence" value="ECO:0007669"/>
    <property type="project" value="UniProtKB-KW"/>
</dbReference>
<evidence type="ECO:0000313" key="7">
    <source>
        <dbReference type="Proteomes" id="UP000254266"/>
    </source>
</evidence>
<dbReference type="CDD" id="cd12107">
    <property type="entry name" value="Hemerythrin"/>
    <property type="match status" value="1"/>
</dbReference>
<dbReference type="EMBL" id="QFXC01000013">
    <property type="protein sequence ID" value="RDH81492.1"/>
    <property type="molecule type" value="Genomic_DNA"/>
</dbReference>
<keyword evidence="7" id="KW-1185">Reference proteome</keyword>
<dbReference type="PANTHER" id="PTHR37164:SF1">
    <property type="entry name" value="BACTERIOHEMERYTHRIN"/>
    <property type="match status" value="1"/>
</dbReference>
<keyword evidence="2" id="KW-0813">Transport</keyword>
<gene>
    <name evidence="6" type="ORF">DIZ80_15545</name>
</gene>
<dbReference type="PANTHER" id="PTHR37164">
    <property type="entry name" value="BACTERIOHEMERYTHRIN"/>
    <property type="match status" value="1"/>
</dbReference>
<dbReference type="InterPro" id="IPR012827">
    <property type="entry name" value="Hemerythrin_metal-bd"/>
</dbReference>
<dbReference type="Pfam" id="PF01814">
    <property type="entry name" value="Hemerythrin"/>
    <property type="match status" value="1"/>
</dbReference>
<dbReference type="InterPro" id="IPR016131">
    <property type="entry name" value="Haemerythrin_Fe_BS"/>
</dbReference>
<proteinExistence type="inferred from homology"/>
<dbReference type="Proteomes" id="UP000254266">
    <property type="component" value="Unassembled WGS sequence"/>
</dbReference>
<dbReference type="InterPro" id="IPR035938">
    <property type="entry name" value="Hemerythrin-like_sf"/>
</dbReference>
<dbReference type="NCBIfam" id="TIGR02481">
    <property type="entry name" value="hemeryth_dom"/>
    <property type="match status" value="1"/>
</dbReference>
<comment type="similarity">
    <text evidence="1">Belongs to the hemerythrin family.</text>
</comment>